<dbReference type="GO" id="GO:0016020">
    <property type="term" value="C:membrane"/>
    <property type="evidence" value="ECO:0007669"/>
    <property type="project" value="UniProtKB-SubCell"/>
</dbReference>
<dbReference type="SUPFAM" id="SSF118215">
    <property type="entry name" value="Proton glutamate symport protein"/>
    <property type="match status" value="1"/>
</dbReference>
<evidence type="ECO:0000256" key="2">
    <source>
        <dbReference type="ARBA" id="ARBA00022448"/>
    </source>
</evidence>
<reference evidence="7 8" key="1">
    <citation type="submission" date="2015-01" db="EMBL/GenBank/DDBJ databases">
        <title>Vibrio sp. C5 JCM 19232 whole genome shotgun sequence.</title>
        <authorList>
            <person name="Sawabe T."/>
            <person name="Meirelles P."/>
            <person name="Feng G."/>
            <person name="Sayaka M."/>
            <person name="Hattori M."/>
            <person name="Ohkuma M."/>
        </authorList>
    </citation>
    <scope>NUCLEOTIDE SEQUENCE [LARGE SCALE GENOMIC DNA]</scope>
    <source>
        <strain evidence="7 8">JCM19232</strain>
    </source>
</reference>
<proteinExistence type="predicted"/>
<comment type="subcellular location">
    <subcellularLocation>
        <location evidence="1">Membrane</location>
        <topology evidence="1">Multi-pass membrane protein</topology>
    </subcellularLocation>
</comment>
<name>A0A0B8PKB2_9VIBR</name>
<dbReference type="GO" id="GO:0015293">
    <property type="term" value="F:symporter activity"/>
    <property type="evidence" value="ECO:0007669"/>
    <property type="project" value="InterPro"/>
</dbReference>
<gene>
    <name evidence="7" type="ORF">JCM19232_2498</name>
</gene>
<keyword evidence="5 6" id="KW-0472">Membrane</keyword>
<evidence type="ECO:0000313" key="8">
    <source>
        <dbReference type="Proteomes" id="UP000031670"/>
    </source>
</evidence>
<keyword evidence="4 6" id="KW-1133">Transmembrane helix</keyword>
<evidence type="ECO:0000256" key="6">
    <source>
        <dbReference type="SAM" id="Phobius"/>
    </source>
</evidence>
<accession>A0A0B8PKB2</accession>
<dbReference type="Proteomes" id="UP000031670">
    <property type="component" value="Unassembled WGS sequence"/>
</dbReference>
<evidence type="ECO:0000256" key="4">
    <source>
        <dbReference type="ARBA" id="ARBA00022989"/>
    </source>
</evidence>
<dbReference type="Pfam" id="PF00375">
    <property type="entry name" value="SDF"/>
    <property type="match status" value="1"/>
</dbReference>
<dbReference type="InterPro" id="IPR036458">
    <property type="entry name" value="Na:dicarbo_symporter_sf"/>
</dbReference>
<evidence type="ECO:0000313" key="7">
    <source>
        <dbReference type="EMBL" id="GAM63518.1"/>
    </source>
</evidence>
<sequence>MVEKEELAQPITTFVEVAQSTVMRLVKMIMALTPYGIAALMAKVVATSSASDILNLLGFIVASYVAIGLMFLVHGFLVSLVA</sequence>
<evidence type="ECO:0000256" key="3">
    <source>
        <dbReference type="ARBA" id="ARBA00022692"/>
    </source>
</evidence>
<protein>
    <submittedName>
        <fullName evidence="7">L-cystine uptake protein tcyP</fullName>
    </submittedName>
</protein>
<comment type="caution">
    <text evidence="7">The sequence shown here is derived from an EMBL/GenBank/DDBJ whole genome shotgun (WGS) entry which is preliminary data.</text>
</comment>
<keyword evidence="2" id="KW-0813">Transport</keyword>
<dbReference type="AlphaFoldDB" id="A0A0B8PKB2"/>
<reference evidence="7 8" key="2">
    <citation type="submission" date="2015-01" db="EMBL/GenBank/DDBJ databases">
        <authorList>
            <consortium name="NBRP consortium"/>
            <person name="Sawabe T."/>
            <person name="Meirelles P."/>
            <person name="Feng G."/>
            <person name="Sayaka M."/>
            <person name="Hattori M."/>
            <person name="Ohkuma M."/>
        </authorList>
    </citation>
    <scope>NUCLEOTIDE SEQUENCE [LARGE SCALE GENOMIC DNA]</scope>
    <source>
        <strain evidence="7 8">JCM19232</strain>
    </source>
</reference>
<feature type="transmembrane region" description="Helical" evidence="6">
    <location>
        <begin position="25"/>
        <end position="46"/>
    </location>
</feature>
<feature type="transmembrane region" description="Helical" evidence="6">
    <location>
        <begin position="53"/>
        <end position="77"/>
    </location>
</feature>
<evidence type="ECO:0000256" key="1">
    <source>
        <dbReference type="ARBA" id="ARBA00004141"/>
    </source>
</evidence>
<dbReference type="Gene3D" id="1.10.3860.10">
    <property type="entry name" value="Sodium:dicarboxylate symporter"/>
    <property type="match status" value="1"/>
</dbReference>
<dbReference type="InterPro" id="IPR001991">
    <property type="entry name" value="Na-dicarboxylate_symporter"/>
</dbReference>
<dbReference type="EMBL" id="BBSA01000009">
    <property type="protein sequence ID" value="GAM63518.1"/>
    <property type="molecule type" value="Genomic_DNA"/>
</dbReference>
<organism evidence="7 8">
    <name type="scientific">Vibrio ishigakensis</name>
    <dbReference type="NCBI Taxonomy" id="1481914"/>
    <lineage>
        <taxon>Bacteria</taxon>
        <taxon>Pseudomonadati</taxon>
        <taxon>Pseudomonadota</taxon>
        <taxon>Gammaproteobacteria</taxon>
        <taxon>Vibrionales</taxon>
        <taxon>Vibrionaceae</taxon>
        <taxon>Vibrio</taxon>
    </lineage>
</organism>
<evidence type="ECO:0000256" key="5">
    <source>
        <dbReference type="ARBA" id="ARBA00023136"/>
    </source>
</evidence>
<keyword evidence="3 6" id="KW-0812">Transmembrane</keyword>